<dbReference type="InterPro" id="IPR026669">
    <property type="entry name" value="Arsenite_MeTrfase-like"/>
</dbReference>
<dbReference type="Gene3D" id="3.40.50.150">
    <property type="entry name" value="Vaccinia Virus protein VP39"/>
    <property type="match status" value="1"/>
</dbReference>
<dbReference type="PANTHER" id="PTHR43675:SF8">
    <property type="entry name" value="ARSENITE METHYLTRANSFERASE"/>
    <property type="match status" value="1"/>
</dbReference>
<evidence type="ECO:0000256" key="8">
    <source>
        <dbReference type="ARBA" id="ARBA00048428"/>
    </source>
</evidence>
<comment type="catalytic activity">
    <reaction evidence="8">
        <text>arsenic triglutathione + 3 [thioredoxin]-dithiol + 3 S-adenosyl-L-methionine = trimethylarsine + 3 [thioredoxin]-disulfide + 3 glutathione + 3 S-adenosyl-L-homocysteine + 3 H(+)</text>
        <dbReference type="Rhea" id="RHEA:69432"/>
        <dbReference type="Rhea" id="RHEA-COMP:10698"/>
        <dbReference type="Rhea" id="RHEA-COMP:10700"/>
        <dbReference type="ChEBI" id="CHEBI:15378"/>
        <dbReference type="ChEBI" id="CHEBI:27130"/>
        <dbReference type="ChEBI" id="CHEBI:29950"/>
        <dbReference type="ChEBI" id="CHEBI:50058"/>
        <dbReference type="ChEBI" id="CHEBI:57856"/>
        <dbReference type="ChEBI" id="CHEBI:57925"/>
        <dbReference type="ChEBI" id="CHEBI:59789"/>
        <dbReference type="ChEBI" id="CHEBI:183640"/>
        <dbReference type="EC" id="2.1.1.137"/>
    </reaction>
</comment>
<keyword evidence="1" id="KW-0808">Transferase</keyword>
<dbReference type="EC" id="2.1.1.137" evidence="4"/>
<evidence type="ECO:0000256" key="7">
    <source>
        <dbReference type="ARBA" id="ARBA00047943"/>
    </source>
</evidence>
<dbReference type="CDD" id="cd02440">
    <property type="entry name" value="AdoMet_MTases"/>
    <property type="match status" value="1"/>
</dbReference>
<gene>
    <name evidence="10" type="ORF">OOT00_13610</name>
</gene>
<evidence type="ECO:0000256" key="1">
    <source>
        <dbReference type="ARBA" id="ARBA00022679"/>
    </source>
</evidence>
<dbReference type="SUPFAM" id="SSF53335">
    <property type="entry name" value="S-adenosyl-L-methionine-dependent methyltransferases"/>
    <property type="match status" value="1"/>
</dbReference>
<dbReference type="Proteomes" id="UP001209681">
    <property type="component" value="Unassembled WGS sequence"/>
</dbReference>
<dbReference type="InterPro" id="IPR025714">
    <property type="entry name" value="Methyltranfer_dom"/>
</dbReference>
<proteinExistence type="inferred from homology"/>
<evidence type="ECO:0000256" key="2">
    <source>
        <dbReference type="ARBA" id="ARBA00022691"/>
    </source>
</evidence>
<name>A0ABT3NC29_9BACT</name>
<keyword evidence="10" id="KW-0489">Methyltransferase</keyword>
<evidence type="ECO:0000256" key="5">
    <source>
        <dbReference type="ARBA" id="ARBA00034545"/>
    </source>
</evidence>
<sequence length="197" mass="20378">MISDKGAGPMIRHRYGAVASAENRGCCSDGGLASIDASRLGYSAEEAASVPGGSNLGLGCGNPVALASIKPGEVVLDLGSGAGFDAFLAAERVGETGLVIGVDMTPEMVDKARANAEKAGKSQLSFRLGEIEYLPVADASVDVIISNCVLNLSARKDRVLEESFRVLRQGGRLAISDVVQMKPFSSILLDHPDALCA</sequence>
<evidence type="ECO:0000256" key="3">
    <source>
        <dbReference type="ARBA" id="ARBA00034487"/>
    </source>
</evidence>
<feature type="domain" description="Methyltransferase" evidence="9">
    <location>
        <begin position="70"/>
        <end position="186"/>
    </location>
</feature>
<protein>
    <recommendedName>
        <fullName evidence="5">Arsenite methyltransferase</fullName>
        <ecNumber evidence="4">2.1.1.137</ecNumber>
    </recommendedName>
</protein>
<dbReference type="PANTHER" id="PTHR43675">
    <property type="entry name" value="ARSENITE METHYLTRANSFERASE"/>
    <property type="match status" value="1"/>
</dbReference>
<dbReference type="GO" id="GO:0008168">
    <property type="term" value="F:methyltransferase activity"/>
    <property type="evidence" value="ECO:0007669"/>
    <property type="project" value="UniProtKB-KW"/>
</dbReference>
<evidence type="ECO:0000256" key="6">
    <source>
        <dbReference type="ARBA" id="ARBA00047941"/>
    </source>
</evidence>
<organism evidence="10 11">
    <name type="scientific">Desulfobotulus pelophilus</name>
    <dbReference type="NCBI Taxonomy" id="2823377"/>
    <lineage>
        <taxon>Bacteria</taxon>
        <taxon>Pseudomonadati</taxon>
        <taxon>Thermodesulfobacteriota</taxon>
        <taxon>Desulfobacteria</taxon>
        <taxon>Desulfobacterales</taxon>
        <taxon>Desulfobacteraceae</taxon>
        <taxon>Desulfobotulus</taxon>
    </lineage>
</organism>
<keyword evidence="2" id="KW-0949">S-adenosyl-L-methionine</keyword>
<evidence type="ECO:0000313" key="11">
    <source>
        <dbReference type="Proteomes" id="UP001209681"/>
    </source>
</evidence>
<dbReference type="Pfam" id="PF13847">
    <property type="entry name" value="Methyltransf_31"/>
    <property type="match status" value="1"/>
</dbReference>
<evidence type="ECO:0000313" key="10">
    <source>
        <dbReference type="EMBL" id="MCW7755023.1"/>
    </source>
</evidence>
<comment type="catalytic activity">
    <reaction evidence="6">
        <text>arsenic triglutathione + [thioredoxin]-dithiol + S-adenosyl-L-methionine + 2 H2O = methylarsonous acid + [thioredoxin]-disulfide + 3 glutathione + S-adenosyl-L-homocysteine + H(+)</text>
        <dbReference type="Rhea" id="RHEA:69460"/>
        <dbReference type="Rhea" id="RHEA-COMP:10698"/>
        <dbReference type="Rhea" id="RHEA-COMP:10700"/>
        <dbReference type="ChEBI" id="CHEBI:15377"/>
        <dbReference type="ChEBI" id="CHEBI:15378"/>
        <dbReference type="ChEBI" id="CHEBI:17826"/>
        <dbReference type="ChEBI" id="CHEBI:29950"/>
        <dbReference type="ChEBI" id="CHEBI:50058"/>
        <dbReference type="ChEBI" id="CHEBI:57856"/>
        <dbReference type="ChEBI" id="CHEBI:57925"/>
        <dbReference type="ChEBI" id="CHEBI:59789"/>
        <dbReference type="ChEBI" id="CHEBI:183640"/>
        <dbReference type="EC" id="2.1.1.137"/>
    </reaction>
</comment>
<evidence type="ECO:0000259" key="9">
    <source>
        <dbReference type="Pfam" id="PF13847"/>
    </source>
</evidence>
<dbReference type="EMBL" id="JAPFPW010000020">
    <property type="protein sequence ID" value="MCW7755023.1"/>
    <property type="molecule type" value="Genomic_DNA"/>
</dbReference>
<comment type="caution">
    <text evidence="10">The sequence shown here is derived from an EMBL/GenBank/DDBJ whole genome shotgun (WGS) entry which is preliminary data.</text>
</comment>
<comment type="catalytic activity">
    <reaction evidence="7">
        <text>arsenic triglutathione + 2 [thioredoxin]-dithiol + 2 S-adenosyl-L-methionine + H2O = dimethylarsinous acid + 2 [thioredoxin]-disulfide + 3 glutathione + 2 S-adenosyl-L-homocysteine + 2 H(+)</text>
        <dbReference type="Rhea" id="RHEA:69464"/>
        <dbReference type="Rhea" id="RHEA-COMP:10698"/>
        <dbReference type="Rhea" id="RHEA-COMP:10700"/>
        <dbReference type="ChEBI" id="CHEBI:15377"/>
        <dbReference type="ChEBI" id="CHEBI:15378"/>
        <dbReference type="ChEBI" id="CHEBI:23808"/>
        <dbReference type="ChEBI" id="CHEBI:29950"/>
        <dbReference type="ChEBI" id="CHEBI:50058"/>
        <dbReference type="ChEBI" id="CHEBI:57856"/>
        <dbReference type="ChEBI" id="CHEBI:57925"/>
        <dbReference type="ChEBI" id="CHEBI:59789"/>
        <dbReference type="ChEBI" id="CHEBI:183640"/>
        <dbReference type="EC" id="2.1.1.137"/>
    </reaction>
</comment>
<dbReference type="GO" id="GO:0032259">
    <property type="term" value="P:methylation"/>
    <property type="evidence" value="ECO:0007669"/>
    <property type="project" value="UniProtKB-KW"/>
</dbReference>
<dbReference type="InterPro" id="IPR029063">
    <property type="entry name" value="SAM-dependent_MTases_sf"/>
</dbReference>
<keyword evidence="11" id="KW-1185">Reference proteome</keyword>
<comment type="similarity">
    <text evidence="3">Belongs to the methyltransferase superfamily. Arsenite methyltransferase family.</text>
</comment>
<dbReference type="RefSeq" id="WP_265425937.1">
    <property type="nucleotide sequence ID" value="NZ_JAPFPW010000020.1"/>
</dbReference>
<evidence type="ECO:0000256" key="4">
    <source>
        <dbReference type="ARBA" id="ARBA00034521"/>
    </source>
</evidence>
<reference evidence="10 11" key="1">
    <citation type="submission" date="2022-11" db="EMBL/GenBank/DDBJ databases">
        <title>Desulfobotulus tamanensis H1 sp. nov. - anaerobic, alkaliphilic, sulphate reducing bacterium isolated from terrestrial mud volcano.</title>
        <authorList>
            <person name="Frolova A."/>
            <person name="Merkel A.Y."/>
            <person name="Slobodkin A.I."/>
        </authorList>
    </citation>
    <scope>NUCLEOTIDE SEQUENCE [LARGE SCALE GENOMIC DNA]</scope>
    <source>
        <strain evidence="10 11">H1</strain>
    </source>
</reference>
<accession>A0ABT3NC29</accession>